<dbReference type="InterPro" id="IPR036249">
    <property type="entry name" value="Thioredoxin-like_sf"/>
</dbReference>
<feature type="domain" description="Thioredoxin-like fold" evidence="3">
    <location>
        <begin position="1"/>
        <end position="75"/>
    </location>
</feature>
<reference evidence="4 5" key="1">
    <citation type="submission" date="2019-10" db="EMBL/GenBank/DDBJ databases">
        <title>Alkaliphilus serpentinus sp. nov. and Alkaliphilus pronyensis sp. nov., two novel anaerobic alkaliphilic species isolated from the serpentinized-hosted hydrothermal field of the Prony Bay (New Caledonia).</title>
        <authorList>
            <person name="Postec A."/>
        </authorList>
    </citation>
    <scope>NUCLEOTIDE SEQUENCE [LARGE SCALE GENOMIC DNA]</scope>
    <source>
        <strain evidence="4 5">LacV</strain>
    </source>
</reference>
<keyword evidence="5" id="KW-1185">Reference proteome</keyword>
<dbReference type="EMBL" id="WBZC01000053">
    <property type="protein sequence ID" value="KAB3531896.1"/>
    <property type="molecule type" value="Genomic_DNA"/>
</dbReference>
<proteinExistence type="predicted"/>
<dbReference type="PANTHER" id="PTHR36450">
    <property type="entry name" value="THIOREDOXIN"/>
    <property type="match status" value="1"/>
</dbReference>
<keyword evidence="2" id="KW-1015">Disulfide bond</keyword>
<dbReference type="PIRSF" id="PIRSF037031">
    <property type="entry name" value="Redox_disulphide_2"/>
    <property type="match status" value="1"/>
</dbReference>
<sequence length="75" mass="8297">MIIKVLGTGCKNCKTLEENARIAIKELNIEAEVEKVADIKEIVNYGVFKTPALVIDDKVVSSGRVLKPDEIKELL</sequence>
<evidence type="ECO:0000313" key="4">
    <source>
        <dbReference type="EMBL" id="KAB3531896.1"/>
    </source>
</evidence>
<dbReference type="Proteomes" id="UP000432715">
    <property type="component" value="Unassembled WGS sequence"/>
</dbReference>
<organism evidence="4 5">
    <name type="scientific">Alkaliphilus pronyensis</name>
    <dbReference type="NCBI Taxonomy" id="1482732"/>
    <lineage>
        <taxon>Bacteria</taxon>
        <taxon>Bacillati</taxon>
        <taxon>Bacillota</taxon>
        <taxon>Clostridia</taxon>
        <taxon>Peptostreptococcales</taxon>
        <taxon>Natronincolaceae</taxon>
        <taxon>Alkaliphilus</taxon>
    </lineage>
</organism>
<dbReference type="OrthoDB" id="9800630at2"/>
<feature type="active site" description="Nucleophile" evidence="1">
    <location>
        <position position="10"/>
    </location>
</feature>
<dbReference type="InterPro" id="IPR005243">
    <property type="entry name" value="THIRX-like_proc"/>
</dbReference>
<evidence type="ECO:0000256" key="2">
    <source>
        <dbReference type="PIRSR" id="PIRSR037031-51"/>
    </source>
</evidence>
<dbReference type="AlphaFoldDB" id="A0A6I0F6W1"/>
<feature type="disulfide bond" description="Redox-active" evidence="2">
    <location>
        <begin position="10"/>
        <end position="13"/>
    </location>
</feature>
<evidence type="ECO:0000313" key="5">
    <source>
        <dbReference type="Proteomes" id="UP000432715"/>
    </source>
</evidence>
<comment type="caution">
    <text evidence="4">The sequence shown here is derived from an EMBL/GenBank/DDBJ whole genome shotgun (WGS) entry which is preliminary data.</text>
</comment>
<gene>
    <name evidence="4" type="ORF">F8154_12355</name>
</gene>
<dbReference type="InterPro" id="IPR012336">
    <property type="entry name" value="Thioredoxin-like_fold"/>
</dbReference>
<protein>
    <submittedName>
        <fullName evidence="4">Thioredoxin family protein</fullName>
    </submittedName>
</protein>
<dbReference type="Gene3D" id="3.40.30.10">
    <property type="entry name" value="Glutaredoxin"/>
    <property type="match status" value="1"/>
</dbReference>
<evidence type="ECO:0000256" key="1">
    <source>
        <dbReference type="PIRSR" id="PIRSR037031-50"/>
    </source>
</evidence>
<keyword evidence="2" id="KW-0676">Redox-active center</keyword>
<feature type="active site" description="Nucleophile" evidence="1">
    <location>
        <position position="13"/>
    </location>
</feature>
<dbReference type="SUPFAM" id="SSF52833">
    <property type="entry name" value="Thioredoxin-like"/>
    <property type="match status" value="1"/>
</dbReference>
<accession>A0A6I0F6W1</accession>
<evidence type="ECO:0000259" key="3">
    <source>
        <dbReference type="Pfam" id="PF13192"/>
    </source>
</evidence>
<dbReference type="PANTHER" id="PTHR36450:SF1">
    <property type="entry name" value="THIOREDOXIN"/>
    <property type="match status" value="1"/>
</dbReference>
<dbReference type="NCBIfam" id="TIGR00412">
    <property type="entry name" value="redox_disulf_2"/>
    <property type="match status" value="1"/>
</dbReference>
<dbReference type="RefSeq" id="WP_151861928.1">
    <property type="nucleotide sequence ID" value="NZ_WBZC01000053.1"/>
</dbReference>
<dbReference type="Pfam" id="PF13192">
    <property type="entry name" value="Thioredoxin_3"/>
    <property type="match status" value="1"/>
</dbReference>
<name>A0A6I0F6W1_9FIRM</name>